<evidence type="ECO:0000313" key="2">
    <source>
        <dbReference type="EMBL" id="GIL58733.1"/>
    </source>
</evidence>
<dbReference type="Proteomes" id="UP000747399">
    <property type="component" value="Unassembled WGS sequence"/>
</dbReference>
<name>A0A8J4BCV3_9CHLO</name>
<gene>
    <name evidence="2" type="ORF">Vafri_13736</name>
</gene>
<proteinExistence type="predicted"/>
<feature type="compositionally biased region" description="Low complexity" evidence="1">
    <location>
        <begin position="974"/>
        <end position="994"/>
    </location>
</feature>
<feature type="region of interest" description="Disordered" evidence="1">
    <location>
        <begin position="37"/>
        <end position="105"/>
    </location>
</feature>
<protein>
    <submittedName>
        <fullName evidence="2">Uncharacterized protein</fullName>
    </submittedName>
</protein>
<accession>A0A8J4BCV3</accession>
<feature type="region of interest" description="Disordered" evidence="1">
    <location>
        <begin position="395"/>
        <end position="429"/>
    </location>
</feature>
<organism evidence="2 3">
    <name type="scientific">Volvox africanus</name>
    <dbReference type="NCBI Taxonomy" id="51714"/>
    <lineage>
        <taxon>Eukaryota</taxon>
        <taxon>Viridiplantae</taxon>
        <taxon>Chlorophyta</taxon>
        <taxon>core chlorophytes</taxon>
        <taxon>Chlorophyceae</taxon>
        <taxon>CS clade</taxon>
        <taxon>Chlamydomonadales</taxon>
        <taxon>Volvocaceae</taxon>
        <taxon>Volvox</taxon>
    </lineage>
</organism>
<evidence type="ECO:0000256" key="1">
    <source>
        <dbReference type="SAM" id="MobiDB-lite"/>
    </source>
</evidence>
<feature type="region of interest" description="Disordered" evidence="1">
    <location>
        <begin position="255"/>
        <end position="279"/>
    </location>
</feature>
<comment type="caution">
    <text evidence="2">The sequence shown here is derived from an EMBL/GenBank/DDBJ whole genome shotgun (WGS) entry which is preliminary data.</text>
</comment>
<feature type="compositionally biased region" description="Low complexity" evidence="1">
    <location>
        <begin position="395"/>
        <end position="406"/>
    </location>
</feature>
<feature type="region of interest" description="Disordered" evidence="1">
    <location>
        <begin position="118"/>
        <end position="148"/>
    </location>
</feature>
<feature type="region of interest" description="Disordered" evidence="1">
    <location>
        <begin position="1151"/>
        <end position="1183"/>
    </location>
</feature>
<dbReference type="AlphaFoldDB" id="A0A8J4BCV3"/>
<dbReference type="EMBL" id="BNCO01000032">
    <property type="protein sequence ID" value="GIL58733.1"/>
    <property type="molecule type" value="Genomic_DNA"/>
</dbReference>
<feature type="region of interest" description="Disordered" evidence="1">
    <location>
        <begin position="972"/>
        <end position="998"/>
    </location>
</feature>
<evidence type="ECO:0000313" key="3">
    <source>
        <dbReference type="Proteomes" id="UP000747399"/>
    </source>
</evidence>
<sequence>MLGQQLRQRCFQAAFCPGTSQLGPSCLASQASRLGLSTDIENQERQPPAPPSSLSSSTAPASQSSNGGGGATASDPGANSAAGTGQPKGAGQHKASSKPSQATAAAMADLRGRLAAAHVAPDKRPAPAAPPGNPAPPKPRTQPVLAPERRREVNDFQGLRLQLGEPGNPLQSMAVLTHADVRQLEEYAKDPLSSDRRFLNSLQKMAPAPQQRAAAIMQMATGTVPPPAVLVWAAQEVMTQMRQLLRERLAAATQQQTQTQGQGQQQSQEPQQQQQQQQVVQGGGGAAALASEPWYESAVQLARLALGGTVGQLNAARTELELLHAFAAGPQVAATAAASPPLSPQAASPAASFVPTWEALLALPQLQQLLDVATSRSPALATTLELAGLRPAADVPPTLPPAAAAALDQGSPSSGGGKEKQRQKAPVATPAGSLDAWLLPALRYAAAAARAKALEMSGLAGTGGDVPLDADVTLTALALGTPRAEGAAVPPPSAEQRVAAADWLAATTLLRHAEERLGCAGGALGVRREAVAALHLLGLPLEPRELSSLSELKVSELELQAWLSQLSAKLGGPGVGSDGTALLIPHALESRLAAARQHLAAAGRALVLVAPEPSSGELVLAPEAAATQAWLRAVGAPLVSGLLSGGYGSLARLREMVPELREALVLRLLETGRVQGGTAALAAALYSDANEAWRAARADGAGATTAAALLQQEAVAAELDFVHERYVATPPTPPVPRPLPSDAALAAAVQALPPPLRLFYDSYYVLRAEGGDDAAVVQERRRVADALAAAGEGAVLQGVGDIQTWLAEARKGLLVLPAPLLALLLRFLRVQVSVTPGEARSQRNRLTALAILVAEQQRRAVAAAEGAGGGGDGAAASAEVAARELAEWSRSGGGGIASEAAGRVPAALAALLGSADAVDFTSWLQALALSTSTPKLSSTHQMLALQHVEMDVERYLTMTHDPRLHLPVSGLAQSAATTSTSSSSPCRPTSTSWTDPELRRSEGDFLADMRPQLDAYLKALGHRPLGDTEWSVYRDAALQEWEAGRAEREERVAAAGQSGFFNPRADEVYLQQMLEESIPIGDPLGPQSRRYLETLLRNPSWSFAQRRQAVQRLIQLNTHFASQVPAPEGGSPFAPLFAVGGPDVVPRLGPLREGEQKSAVVRPRGLGSRGGAAAEPLQLPKGF</sequence>
<reference evidence="2" key="1">
    <citation type="journal article" date="2021" name="Proc. Natl. Acad. Sci. U.S.A.">
        <title>Three genomes in the algal genus Volvox reveal the fate of a haploid sex-determining region after a transition to homothallism.</title>
        <authorList>
            <person name="Yamamoto K."/>
            <person name="Hamaji T."/>
            <person name="Kawai-Toyooka H."/>
            <person name="Matsuzaki R."/>
            <person name="Takahashi F."/>
            <person name="Nishimura Y."/>
            <person name="Kawachi M."/>
            <person name="Noguchi H."/>
            <person name="Minakuchi Y."/>
            <person name="Umen J.G."/>
            <person name="Toyoda A."/>
            <person name="Nozaki H."/>
        </authorList>
    </citation>
    <scope>NUCLEOTIDE SEQUENCE</scope>
    <source>
        <strain evidence="2">NIES-3780</strain>
    </source>
</reference>
<feature type="compositionally biased region" description="Pro residues" evidence="1">
    <location>
        <begin position="127"/>
        <end position="140"/>
    </location>
</feature>
<feature type="compositionally biased region" description="Low complexity" evidence="1">
    <location>
        <begin position="52"/>
        <end position="65"/>
    </location>
</feature>
<keyword evidence="3" id="KW-1185">Reference proteome</keyword>